<name>A0AAE1DSE3_9GAST</name>
<gene>
    <name evidence="2" type="ORF">RRG08_020095</name>
</gene>
<proteinExistence type="predicted"/>
<evidence type="ECO:0000313" key="3">
    <source>
        <dbReference type="Proteomes" id="UP001283361"/>
    </source>
</evidence>
<protein>
    <submittedName>
        <fullName evidence="2">Uncharacterized protein</fullName>
    </submittedName>
</protein>
<evidence type="ECO:0000256" key="1">
    <source>
        <dbReference type="SAM" id="MobiDB-lite"/>
    </source>
</evidence>
<dbReference type="EMBL" id="JAWDGP010002657">
    <property type="protein sequence ID" value="KAK3781154.1"/>
    <property type="molecule type" value="Genomic_DNA"/>
</dbReference>
<dbReference type="Proteomes" id="UP001283361">
    <property type="component" value="Unassembled WGS sequence"/>
</dbReference>
<sequence length="90" mass="9851">MNILPAVQNAKGKSFSIYELFFNTLTYSARDNGREENLVCRGGGDGARYCEVCPGPHSVIAYRPQPAAQALNGPLLRRRKGSQLGDIEPQ</sequence>
<keyword evidence="3" id="KW-1185">Reference proteome</keyword>
<comment type="caution">
    <text evidence="2">The sequence shown here is derived from an EMBL/GenBank/DDBJ whole genome shotgun (WGS) entry which is preliminary data.</text>
</comment>
<dbReference type="AlphaFoldDB" id="A0AAE1DSE3"/>
<evidence type="ECO:0000313" key="2">
    <source>
        <dbReference type="EMBL" id="KAK3781154.1"/>
    </source>
</evidence>
<organism evidence="2 3">
    <name type="scientific">Elysia crispata</name>
    <name type="common">lettuce slug</name>
    <dbReference type="NCBI Taxonomy" id="231223"/>
    <lineage>
        <taxon>Eukaryota</taxon>
        <taxon>Metazoa</taxon>
        <taxon>Spiralia</taxon>
        <taxon>Lophotrochozoa</taxon>
        <taxon>Mollusca</taxon>
        <taxon>Gastropoda</taxon>
        <taxon>Heterobranchia</taxon>
        <taxon>Euthyneura</taxon>
        <taxon>Panpulmonata</taxon>
        <taxon>Sacoglossa</taxon>
        <taxon>Placobranchoidea</taxon>
        <taxon>Plakobranchidae</taxon>
        <taxon>Elysia</taxon>
    </lineage>
</organism>
<feature type="region of interest" description="Disordered" evidence="1">
    <location>
        <begin position="71"/>
        <end position="90"/>
    </location>
</feature>
<reference evidence="2" key="1">
    <citation type="journal article" date="2023" name="G3 (Bethesda)">
        <title>A reference genome for the long-term kleptoplast-retaining sea slug Elysia crispata morphotype clarki.</title>
        <authorList>
            <person name="Eastman K.E."/>
            <person name="Pendleton A.L."/>
            <person name="Shaikh M.A."/>
            <person name="Suttiyut T."/>
            <person name="Ogas R."/>
            <person name="Tomko P."/>
            <person name="Gavelis G."/>
            <person name="Widhalm J.R."/>
            <person name="Wisecaver J.H."/>
        </authorList>
    </citation>
    <scope>NUCLEOTIDE SEQUENCE</scope>
    <source>
        <strain evidence="2">ECLA1</strain>
    </source>
</reference>
<accession>A0AAE1DSE3</accession>